<reference evidence="7 8" key="1">
    <citation type="submission" date="2022-05" db="EMBL/GenBank/DDBJ databases">
        <title>Corynebacterium sp. B5-R-101 sp. nov., isolated from human feces.</title>
        <authorList>
            <person name="Shamsuzzaman M."/>
            <person name="Dahal R.H."/>
        </authorList>
    </citation>
    <scope>NUCLEOTIDE SEQUENCE [LARGE SCALE GENOMIC DNA]</scope>
    <source>
        <strain evidence="7 8">B5-R-101</strain>
    </source>
</reference>
<organism evidence="7 8">
    <name type="scientific">Corynebacterium intestinale</name>
    <dbReference type="NCBI Taxonomy" id="2943492"/>
    <lineage>
        <taxon>Bacteria</taxon>
        <taxon>Bacillati</taxon>
        <taxon>Actinomycetota</taxon>
        <taxon>Actinomycetes</taxon>
        <taxon>Mycobacteriales</taxon>
        <taxon>Corynebacteriaceae</taxon>
        <taxon>Corynebacterium</taxon>
    </lineage>
</organism>
<accession>A0ABT0TBW5</accession>
<keyword evidence="4 6" id="KW-1133">Transmembrane helix</keyword>
<evidence type="ECO:0000256" key="4">
    <source>
        <dbReference type="ARBA" id="ARBA00022989"/>
    </source>
</evidence>
<dbReference type="PANTHER" id="PTHR23513:SF6">
    <property type="entry name" value="MAJOR FACILITATOR SUPERFAMILY ASSOCIATED DOMAIN-CONTAINING PROTEIN"/>
    <property type="match status" value="1"/>
</dbReference>
<evidence type="ECO:0000256" key="3">
    <source>
        <dbReference type="ARBA" id="ARBA00022692"/>
    </source>
</evidence>
<protein>
    <submittedName>
        <fullName evidence="7">MFS transporter</fullName>
    </submittedName>
</protein>
<keyword evidence="5 6" id="KW-0472">Membrane</keyword>
<feature type="transmembrane region" description="Helical" evidence="6">
    <location>
        <begin position="104"/>
        <end position="123"/>
    </location>
</feature>
<name>A0ABT0TBW5_9CORY</name>
<feature type="transmembrane region" description="Helical" evidence="6">
    <location>
        <begin position="283"/>
        <end position="302"/>
    </location>
</feature>
<sequence>MLRASVPSRGCQKLREAMQDHNTSDGNFWTTVRKSHPDYLRWFFADTTSALGSSLIAIPVLLASFHLTGSLSQAGLIGAASSAGSMIMTIPAGMIIDRFDKKNLLFLYGLSQIAIWSSFSLLLCLGKFTFISLFFFSIFAGMITGTFGGLTNAILRFIIPENLLVQAQGRNQTRDNIIWMVGLPLGGLLYGLAPVIPFITQALSGLGPVYASRSINANLGETISDQKYSFTEFWSDAKYSLAWIWKYPVLRAIFSIDLCSNFANFFLIASIDLWLAYLKVDGWIIGLTSTMFTLGMIVGGFFQDHLIKRLPGRNIIRATMLWELMWYIFLFAFSHYWPLIAVAAFFIVIPSIACNSYSGGLLALSAPPEKIGKCSAGARLMMGLLPIIASTSAGVLLSAFGFQASMALCVLCSVISCLIVAASVLRVLPKASEFTSLPILE</sequence>
<comment type="subcellular location">
    <subcellularLocation>
        <location evidence="1">Cell membrane</location>
        <topology evidence="1">Multi-pass membrane protein</topology>
    </subcellularLocation>
</comment>
<evidence type="ECO:0000256" key="2">
    <source>
        <dbReference type="ARBA" id="ARBA00022475"/>
    </source>
</evidence>
<evidence type="ECO:0000256" key="5">
    <source>
        <dbReference type="ARBA" id="ARBA00023136"/>
    </source>
</evidence>
<feature type="transmembrane region" description="Helical" evidence="6">
    <location>
        <begin position="43"/>
        <end position="65"/>
    </location>
</feature>
<dbReference type="InterPro" id="IPR011701">
    <property type="entry name" value="MFS"/>
</dbReference>
<dbReference type="EMBL" id="JAMKFF010000010">
    <property type="protein sequence ID" value="MCL8494574.1"/>
    <property type="molecule type" value="Genomic_DNA"/>
</dbReference>
<feature type="transmembrane region" description="Helical" evidence="6">
    <location>
        <begin position="376"/>
        <end position="399"/>
    </location>
</feature>
<dbReference type="Pfam" id="PF07690">
    <property type="entry name" value="MFS_1"/>
    <property type="match status" value="2"/>
</dbReference>
<comment type="caution">
    <text evidence="7">The sequence shown here is derived from an EMBL/GenBank/DDBJ whole genome shotgun (WGS) entry which is preliminary data.</text>
</comment>
<evidence type="ECO:0000256" key="6">
    <source>
        <dbReference type="SAM" id="Phobius"/>
    </source>
</evidence>
<dbReference type="Proteomes" id="UP001203579">
    <property type="component" value="Unassembled WGS sequence"/>
</dbReference>
<dbReference type="RefSeq" id="WP_230310841.1">
    <property type="nucleotide sequence ID" value="NZ_JAMFTR010000010.1"/>
</dbReference>
<dbReference type="PANTHER" id="PTHR23513">
    <property type="entry name" value="INTEGRAL MEMBRANE EFFLUX PROTEIN-RELATED"/>
    <property type="match status" value="1"/>
</dbReference>
<dbReference type="Gene3D" id="1.20.1250.20">
    <property type="entry name" value="MFS general substrate transporter like domains"/>
    <property type="match status" value="1"/>
</dbReference>
<keyword evidence="2" id="KW-1003">Cell membrane</keyword>
<feature type="transmembrane region" description="Helical" evidence="6">
    <location>
        <begin position="129"/>
        <end position="155"/>
    </location>
</feature>
<keyword evidence="8" id="KW-1185">Reference proteome</keyword>
<keyword evidence="3 6" id="KW-0812">Transmembrane</keyword>
<feature type="transmembrane region" description="Helical" evidence="6">
    <location>
        <begin position="176"/>
        <end position="199"/>
    </location>
</feature>
<evidence type="ECO:0000256" key="1">
    <source>
        <dbReference type="ARBA" id="ARBA00004651"/>
    </source>
</evidence>
<dbReference type="InterPro" id="IPR036259">
    <property type="entry name" value="MFS_trans_sf"/>
</dbReference>
<dbReference type="SUPFAM" id="SSF103473">
    <property type="entry name" value="MFS general substrate transporter"/>
    <property type="match status" value="1"/>
</dbReference>
<feature type="transmembrane region" description="Helical" evidence="6">
    <location>
        <begin position="71"/>
        <end position="92"/>
    </location>
</feature>
<evidence type="ECO:0000313" key="7">
    <source>
        <dbReference type="EMBL" id="MCL8494574.1"/>
    </source>
</evidence>
<evidence type="ECO:0000313" key="8">
    <source>
        <dbReference type="Proteomes" id="UP001203579"/>
    </source>
</evidence>
<proteinExistence type="predicted"/>
<gene>
    <name evidence="7" type="ORF">M5J06_10610</name>
</gene>
<feature type="transmembrane region" description="Helical" evidence="6">
    <location>
        <begin position="405"/>
        <end position="428"/>
    </location>
</feature>